<keyword evidence="6" id="KW-0175">Coiled coil</keyword>
<dbReference type="PANTHER" id="PTHR12965">
    <property type="entry name" value="VACUOLAR PROTEIN SORTING 54"/>
    <property type="match status" value="1"/>
</dbReference>
<dbReference type="AlphaFoldDB" id="V9IDF4"/>
<evidence type="ECO:0000256" key="3">
    <source>
        <dbReference type="ARBA" id="ARBA00022448"/>
    </source>
</evidence>
<comment type="similarity">
    <text evidence="2">Belongs to the VPS54 family.</text>
</comment>
<dbReference type="PANTHER" id="PTHR12965:SF0">
    <property type="entry name" value="VACUOLAR PROTEIN SORTING-ASSOCIATED PROTEIN 54"/>
    <property type="match status" value="1"/>
</dbReference>
<dbReference type="GO" id="GO:0042147">
    <property type="term" value="P:retrograde transport, endosome to Golgi"/>
    <property type="evidence" value="ECO:0007669"/>
    <property type="project" value="InterPro"/>
</dbReference>
<gene>
    <name evidence="7" type="ORF">ACCB01824.1</name>
</gene>
<evidence type="ECO:0000256" key="6">
    <source>
        <dbReference type="ARBA" id="ARBA00023054"/>
    </source>
</evidence>
<organism evidence="7">
    <name type="scientific">Apis cerana</name>
    <name type="common">Indian honeybee</name>
    <dbReference type="NCBI Taxonomy" id="7461"/>
    <lineage>
        <taxon>Eukaryota</taxon>
        <taxon>Metazoa</taxon>
        <taxon>Ecdysozoa</taxon>
        <taxon>Arthropoda</taxon>
        <taxon>Hexapoda</taxon>
        <taxon>Insecta</taxon>
        <taxon>Pterygota</taxon>
        <taxon>Neoptera</taxon>
        <taxon>Endopterygota</taxon>
        <taxon>Hymenoptera</taxon>
        <taxon>Apocrita</taxon>
        <taxon>Aculeata</taxon>
        <taxon>Apoidea</taxon>
        <taxon>Anthophila</taxon>
        <taxon>Apidae</taxon>
        <taxon>Apis</taxon>
    </lineage>
</organism>
<evidence type="ECO:0000256" key="2">
    <source>
        <dbReference type="ARBA" id="ARBA00009150"/>
    </source>
</evidence>
<evidence type="ECO:0000256" key="1">
    <source>
        <dbReference type="ARBA" id="ARBA00004601"/>
    </source>
</evidence>
<sequence length="151" mass="17410">MNLNANRPITPNELLQNFPNLRKVKPLDRMQFDLSNIPKIFLTPNLDLSQKDNFYAVFPFTKSGLLNEDSNIVINVKQMQEKLSHYLDIVEVRIAEQVASKSQAFFHAMTSHDALMEQLTQTITVLKALRKNIHQVDKYLVNDSLEILSKL</sequence>
<dbReference type="GO" id="GO:0019905">
    <property type="term" value="F:syntaxin binding"/>
    <property type="evidence" value="ECO:0007669"/>
    <property type="project" value="TreeGrafter"/>
</dbReference>
<evidence type="ECO:0000313" key="7">
    <source>
        <dbReference type="EMBL" id="AEY59148.1"/>
    </source>
</evidence>
<dbReference type="GO" id="GO:0006896">
    <property type="term" value="P:Golgi to vacuole transport"/>
    <property type="evidence" value="ECO:0007669"/>
    <property type="project" value="TreeGrafter"/>
</dbReference>
<evidence type="ECO:0000256" key="4">
    <source>
        <dbReference type="ARBA" id="ARBA00022927"/>
    </source>
</evidence>
<keyword evidence="5" id="KW-0333">Golgi apparatus</keyword>
<keyword evidence="4" id="KW-0653">Protein transport</keyword>
<accession>V9IDF4</accession>
<evidence type="ECO:0000256" key="5">
    <source>
        <dbReference type="ARBA" id="ARBA00023034"/>
    </source>
</evidence>
<dbReference type="GO" id="GO:0000938">
    <property type="term" value="C:GARP complex"/>
    <property type="evidence" value="ECO:0007669"/>
    <property type="project" value="InterPro"/>
</dbReference>
<dbReference type="InterPro" id="IPR039745">
    <property type="entry name" value="Vps54"/>
</dbReference>
<protein>
    <submittedName>
        <fullName evidence="7">Vacuolar protein sorting-associated protein 54</fullName>
    </submittedName>
</protein>
<dbReference type="GO" id="GO:0015031">
    <property type="term" value="P:protein transport"/>
    <property type="evidence" value="ECO:0007669"/>
    <property type="project" value="UniProtKB-KW"/>
</dbReference>
<dbReference type="GO" id="GO:0005829">
    <property type="term" value="C:cytosol"/>
    <property type="evidence" value="ECO:0007669"/>
    <property type="project" value="GOC"/>
</dbReference>
<keyword evidence="3" id="KW-0813">Transport</keyword>
<comment type="subcellular location">
    <subcellularLocation>
        <location evidence="1">Golgi apparatus</location>
        <location evidence="1">trans-Golgi network</location>
    </subcellularLocation>
</comment>
<proteinExistence type="evidence at transcript level"/>
<name>V9IDF4_APICE</name>
<dbReference type="EMBL" id="JR040467">
    <property type="protein sequence ID" value="AEY59148.1"/>
    <property type="molecule type" value="mRNA"/>
</dbReference>
<reference evidence="7" key="1">
    <citation type="submission" date="2011-11" db="EMBL/GenBank/DDBJ databases">
        <title>Decoding the brain transcriptome of the Eastern honeybee (Apis cerana) based on pyrosequencing.</title>
        <authorList>
            <person name="Sun L."/>
            <person name="Zheng H."/>
            <person name="Wang Y."/>
            <person name="Xie X."/>
            <person name="Zhu Y."/>
            <person name="Gu W."/>
            <person name="Wang S."/>
        </authorList>
    </citation>
    <scope>NUCLEOTIDE SEQUENCE</scope>
    <source>
        <tissue evidence="7">Brain</tissue>
    </source>
</reference>